<dbReference type="InterPro" id="IPR024524">
    <property type="entry name" value="DUF3800"/>
</dbReference>
<reference evidence="1 2" key="1">
    <citation type="submission" date="2018-12" db="EMBL/GenBank/DDBJ databases">
        <title>Genomic taxonomy of the Vibrionaceae family.</title>
        <authorList>
            <person name="Gomez-Gil B."/>
            <person name="Enciso-Ibarra K."/>
        </authorList>
    </citation>
    <scope>NUCLEOTIDE SEQUENCE [LARGE SCALE GENOMIC DNA]</scope>
    <source>
        <strain evidence="1 2">CAIM 594</strain>
    </source>
</reference>
<dbReference type="OrthoDB" id="507950at2"/>
<dbReference type="EMBL" id="RSFA01000077">
    <property type="protein sequence ID" value="RSD30217.1"/>
    <property type="molecule type" value="Genomic_DNA"/>
</dbReference>
<keyword evidence="2" id="KW-1185">Reference proteome</keyword>
<evidence type="ECO:0000313" key="2">
    <source>
        <dbReference type="Proteomes" id="UP000269041"/>
    </source>
</evidence>
<protein>
    <submittedName>
        <fullName evidence="1">DUF3800 domain-containing protein</fullName>
    </submittedName>
</protein>
<comment type="caution">
    <text evidence="1">The sequence shown here is derived from an EMBL/GenBank/DDBJ whole genome shotgun (WGS) entry which is preliminary data.</text>
</comment>
<name>A0A427U0N9_9VIBR</name>
<dbReference type="Proteomes" id="UP000269041">
    <property type="component" value="Unassembled WGS sequence"/>
</dbReference>
<organism evidence="1 2">
    <name type="scientific">Vibrio pectenicida</name>
    <dbReference type="NCBI Taxonomy" id="62763"/>
    <lineage>
        <taxon>Bacteria</taxon>
        <taxon>Pseudomonadati</taxon>
        <taxon>Pseudomonadota</taxon>
        <taxon>Gammaproteobacteria</taxon>
        <taxon>Vibrionales</taxon>
        <taxon>Vibrionaceae</taxon>
        <taxon>Vibrio</taxon>
    </lineage>
</organism>
<gene>
    <name evidence="1" type="ORF">EJA03_15020</name>
</gene>
<accession>A0A427U0N9</accession>
<sequence>MFLPIFSHACVIDRPNYRERYSEVYEDKWQLCRSAYQILVERALKFVRSMEGTKLIVHVEKTGRKEDKKIQDYHNVLRAQGMEFNASRSAIYSPVEGEEVARFVTKNVIFQSKESRLMQLADVVLYPVIKGGYDKEYPPYKLLAKNNLIIDAHVKDVRKMGVKYYCFAKP</sequence>
<evidence type="ECO:0000313" key="1">
    <source>
        <dbReference type="EMBL" id="RSD30217.1"/>
    </source>
</evidence>
<dbReference type="AlphaFoldDB" id="A0A427U0N9"/>
<dbReference type="Pfam" id="PF12686">
    <property type="entry name" value="DUF3800"/>
    <property type="match status" value="1"/>
</dbReference>
<proteinExistence type="predicted"/>